<dbReference type="Gene3D" id="3.40.50.1440">
    <property type="entry name" value="Tubulin/FtsZ, GTPase domain"/>
    <property type="match status" value="1"/>
</dbReference>
<protein>
    <submittedName>
        <fullName evidence="1">Uncharacterized protein</fullName>
    </submittedName>
</protein>
<dbReference type="OrthoDB" id="7484920at2759"/>
<proteinExistence type="predicted"/>
<dbReference type="SUPFAM" id="SSF52490">
    <property type="entry name" value="Tubulin nucleotide-binding domain-like"/>
    <property type="match status" value="1"/>
</dbReference>
<dbReference type="InterPro" id="IPR036525">
    <property type="entry name" value="Tubulin/FtsZ_GTPase_sf"/>
</dbReference>
<gene>
    <name evidence="1" type="ORF">EVAR_54390_1</name>
</gene>
<sequence length="71" mass="7825">MREIVHLQAGQCGNQIGAKSSSRRLPRPRTARLGVLLEQRNYMLSNAAPLTLLDPTFTRPRSELIVSAIGP</sequence>
<keyword evidence="2" id="KW-1185">Reference proteome</keyword>
<reference evidence="1 2" key="1">
    <citation type="journal article" date="2019" name="Commun. Biol.">
        <title>The bagworm genome reveals a unique fibroin gene that provides high tensile strength.</title>
        <authorList>
            <person name="Kono N."/>
            <person name="Nakamura H."/>
            <person name="Ohtoshi R."/>
            <person name="Tomita M."/>
            <person name="Numata K."/>
            <person name="Arakawa K."/>
        </authorList>
    </citation>
    <scope>NUCLEOTIDE SEQUENCE [LARGE SCALE GENOMIC DNA]</scope>
</reference>
<evidence type="ECO:0000313" key="1">
    <source>
        <dbReference type="EMBL" id="GBP70580.1"/>
    </source>
</evidence>
<organism evidence="1 2">
    <name type="scientific">Eumeta variegata</name>
    <name type="common">Bagworm moth</name>
    <name type="synonym">Eumeta japonica</name>
    <dbReference type="NCBI Taxonomy" id="151549"/>
    <lineage>
        <taxon>Eukaryota</taxon>
        <taxon>Metazoa</taxon>
        <taxon>Ecdysozoa</taxon>
        <taxon>Arthropoda</taxon>
        <taxon>Hexapoda</taxon>
        <taxon>Insecta</taxon>
        <taxon>Pterygota</taxon>
        <taxon>Neoptera</taxon>
        <taxon>Endopterygota</taxon>
        <taxon>Lepidoptera</taxon>
        <taxon>Glossata</taxon>
        <taxon>Ditrysia</taxon>
        <taxon>Tineoidea</taxon>
        <taxon>Psychidae</taxon>
        <taxon>Oiketicinae</taxon>
        <taxon>Eumeta</taxon>
    </lineage>
</organism>
<accession>A0A4C1Y4Z8</accession>
<name>A0A4C1Y4Z8_EUMVA</name>
<dbReference type="Proteomes" id="UP000299102">
    <property type="component" value="Unassembled WGS sequence"/>
</dbReference>
<dbReference type="InterPro" id="IPR013838">
    <property type="entry name" value="Beta-tubulin_BS"/>
</dbReference>
<dbReference type="EMBL" id="BGZK01001079">
    <property type="protein sequence ID" value="GBP70580.1"/>
    <property type="molecule type" value="Genomic_DNA"/>
</dbReference>
<dbReference type="PROSITE" id="PS00228">
    <property type="entry name" value="TUBULIN_B_AUTOREG"/>
    <property type="match status" value="1"/>
</dbReference>
<dbReference type="AlphaFoldDB" id="A0A4C1Y4Z8"/>
<evidence type="ECO:0000313" key="2">
    <source>
        <dbReference type="Proteomes" id="UP000299102"/>
    </source>
</evidence>
<comment type="caution">
    <text evidence="1">The sequence shown here is derived from an EMBL/GenBank/DDBJ whole genome shotgun (WGS) entry which is preliminary data.</text>
</comment>